<dbReference type="InterPro" id="IPR009001">
    <property type="entry name" value="Transl_elong_EF1A/Init_IF2_C"/>
</dbReference>
<evidence type="ECO:0000313" key="5">
    <source>
        <dbReference type="Proteomes" id="UP000031671"/>
    </source>
</evidence>
<dbReference type="Gene3D" id="2.40.30.10">
    <property type="entry name" value="Translation factors"/>
    <property type="match status" value="1"/>
</dbReference>
<comment type="caution">
    <text evidence="4">The sequence shown here is derived from an EMBL/GenBank/DDBJ whole genome shotgun (WGS) entry which is preliminary data.</text>
</comment>
<dbReference type="GO" id="GO:0004781">
    <property type="term" value="F:sulfate adenylyltransferase (ATP) activity"/>
    <property type="evidence" value="ECO:0007669"/>
    <property type="project" value="UniProtKB-EC"/>
</dbReference>
<organism evidence="4 5">
    <name type="scientific">Vibrio ishigakensis</name>
    <dbReference type="NCBI Taxonomy" id="1481914"/>
    <lineage>
        <taxon>Bacteria</taxon>
        <taxon>Pseudomonadati</taxon>
        <taxon>Pseudomonadota</taxon>
        <taxon>Gammaproteobacteria</taxon>
        <taxon>Vibrionales</taxon>
        <taxon>Vibrionaceae</taxon>
        <taxon>Vibrio</taxon>
    </lineage>
</organism>
<name>A0A0B8P9G3_9VIBR</name>
<dbReference type="Pfam" id="PF22594">
    <property type="entry name" value="GTP-eEF1A_C"/>
    <property type="match status" value="1"/>
</dbReference>
<evidence type="ECO:0000256" key="1">
    <source>
        <dbReference type="ARBA" id="ARBA00022741"/>
    </source>
</evidence>
<dbReference type="CDD" id="cd04095">
    <property type="entry name" value="CysN_NoDQ_III"/>
    <property type="match status" value="1"/>
</dbReference>
<accession>A0A0B8P9G3</accession>
<dbReference type="InterPro" id="IPR054696">
    <property type="entry name" value="GTP-eEF1A_C"/>
</dbReference>
<proteinExistence type="predicted"/>
<keyword evidence="2" id="KW-0342">GTP-binding</keyword>
<dbReference type="GO" id="GO:0005525">
    <property type="term" value="F:GTP binding"/>
    <property type="evidence" value="ECO:0007669"/>
    <property type="project" value="UniProtKB-KW"/>
</dbReference>
<reference evidence="4 5" key="1">
    <citation type="submission" date="2015-01" db="EMBL/GenBank/DDBJ databases">
        <title>Vibrio sp. C1 JCM 19231 whole genome shotgun sequence.</title>
        <authorList>
            <person name="Sawabe T."/>
            <person name="Meirelles P."/>
            <person name="Feng G."/>
            <person name="Sayaka M."/>
            <person name="Hattori M."/>
            <person name="Ohkuma M."/>
        </authorList>
    </citation>
    <scope>NUCLEOTIDE SEQUENCE [LARGE SCALE GENOMIC DNA]</scope>
    <source>
        <strain evidence="5">JCM 19231</strain>
    </source>
</reference>
<dbReference type="EC" id="2.7.7.4" evidence="4"/>
<evidence type="ECO:0000313" key="4">
    <source>
        <dbReference type="EMBL" id="GAM59559.1"/>
    </source>
</evidence>
<dbReference type="InterPro" id="IPR044139">
    <property type="entry name" value="CysN_NoDQ_III"/>
</dbReference>
<sequence>MGENPMRTHKEYTFKFATKSCTGKVTAIPHKVDVNTLEKHAENSETLELNEIALAEISLTDKIAVDTYQSLPQTGSFVVIDRHTNVTVGAGMVETVIDGTEEQGRVYSSAERELNAYVRKYFPEWGCIEL</sequence>
<protein>
    <submittedName>
        <fullName evidence="4">Sulfate adenylyltransferase subunit 1</fullName>
        <ecNumber evidence="4">2.7.7.4</ecNumber>
    </submittedName>
</protein>
<reference evidence="4 5" key="2">
    <citation type="submission" date="2015-01" db="EMBL/GenBank/DDBJ databases">
        <authorList>
            <consortium name="NBRP consortium"/>
            <person name="Sawabe T."/>
            <person name="Meirelles P."/>
            <person name="Feng G."/>
            <person name="Sayaka M."/>
            <person name="Hattori M."/>
            <person name="Ohkuma M."/>
        </authorList>
    </citation>
    <scope>NUCLEOTIDE SEQUENCE [LARGE SCALE GENOMIC DNA]</scope>
    <source>
        <strain evidence="5">JCM 19231</strain>
    </source>
</reference>
<dbReference type="Proteomes" id="UP000031671">
    <property type="component" value="Unassembled WGS sequence"/>
</dbReference>
<evidence type="ECO:0000259" key="3">
    <source>
        <dbReference type="Pfam" id="PF22594"/>
    </source>
</evidence>
<dbReference type="SUPFAM" id="SSF50465">
    <property type="entry name" value="EF-Tu/eEF-1alpha/eIF2-gamma C-terminal domain"/>
    <property type="match status" value="1"/>
</dbReference>
<keyword evidence="5" id="KW-1185">Reference proteome</keyword>
<evidence type="ECO:0000256" key="2">
    <source>
        <dbReference type="ARBA" id="ARBA00023134"/>
    </source>
</evidence>
<dbReference type="AlphaFoldDB" id="A0A0B8P9G3"/>
<gene>
    <name evidence="4" type="ORF">JCM19231_3999</name>
</gene>
<feature type="domain" description="GTP-eEF1A C-terminal" evidence="3">
    <location>
        <begin position="3"/>
        <end position="94"/>
    </location>
</feature>
<keyword evidence="4" id="KW-0808">Transferase</keyword>
<keyword evidence="4" id="KW-0548">Nucleotidyltransferase</keyword>
<keyword evidence="1" id="KW-0547">Nucleotide-binding</keyword>
<dbReference type="EMBL" id="BBRZ01000170">
    <property type="protein sequence ID" value="GAM59559.1"/>
    <property type="molecule type" value="Genomic_DNA"/>
</dbReference>